<evidence type="ECO:0000256" key="5">
    <source>
        <dbReference type="ARBA" id="ARBA00022989"/>
    </source>
</evidence>
<evidence type="ECO:0000313" key="10">
    <source>
        <dbReference type="Proteomes" id="UP000239406"/>
    </source>
</evidence>
<dbReference type="Pfam" id="PF01810">
    <property type="entry name" value="LysE"/>
    <property type="match status" value="1"/>
</dbReference>
<dbReference type="PIRSF" id="PIRSF006324">
    <property type="entry name" value="LeuE"/>
    <property type="match status" value="1"/>
</dbReference>
<sequence length="215" mass="22741">MFYGITDLGTFVVGTIFIILLPGPNSLYVMSVASRWGVKAGYQAACGVFIGDAILMLLSAGGAASLLKAMPALFMAIKYAGAAYLAWVGFNLLRSALATWRGQDGPARAMEVADARRPLRSALLISLMNPKAILFFVSFFIQFVDPAYEHPGLSFLLLGAIVQLCSAAYLSLLIFGGAYLAQQFRRRRRLAAAGTGAVGGLFLGFGAKLASATLG</sequence>
<dbReference type="EMBL" id="PSNY01000008">
    <property type="protein sequence ID" value="PPE70109.1"/>
    <property type="molecule type" value="Genomic_DNA"/>
</dbReference>
<evidence type="ECO:0000256" key="4">
    <source>
        <dbReference type="ARBA" id="ARBA00022692"/>
    </source>
</evidence>
<dbReference type="Proteomes" id="UP000294772">
    <property type="component" value="Unassembled WGS sequence"/>
</dbReference>
<dbReference type="InterPro" id="IPR001123">
    <property type="entry name" value="LeuE-type"/>
</dbReference>
<reference evidence="9 11" key="2">
    <citation type="submission" date="2019-03" db="EMBL/GenBank/DDBJ databases">
        <title>Genomic Encyclopedia of Type Strains, Phase IV (KMG-IV): sequencing the most valuable type-strain genomes for metagenomic binning, comparative biology and taxonomic classification.</title>
        <authorList>
            <person name="Goeker M."/>
        </authorList>
    </citation>
    <scope>NUCLEOTIDE SEQUENCE [LARGE SCALE GENOMIC DNA]</scope>
    <source>
        <strain evidence="9 11">DSM 15264</strain>
    </source>
</reference>
<comment type="similarity">
    <text evidence="2">Belongs to the Rht family.</text>
</comment>
<evidence type="ECO:0000313" key="11">
    <source>
        <dbReference type="Proteomes" id="UP000294772"/>
    </source>
</evidence>
<feature type="transmembrane region" description="Helical" evidence="7">
    <location>
        <begin position="155"/>
        <end position="178"/>
    </location>
</feature>
<evidence type="ECO:0000256" key="6">
    <source>
        <dbReference type="ARBA" id="ARBA00023136"/>
    </source>
</evidence>
<dbReference type="Proteomes" id="UP000239406">
    <property type="component" value="Unassembled WGS sequence"/>
</dbReference>
<dbReference type="EMBL" id="SLXF01000015">
    <property type="protein sequence ID" value="TCP02787.1"/>
    <property type="molecule type" value="Genomic_DNA"/>
</dbReference>
<dbReference type="RefSeq" id="WP_104357473.1">
    <property type="nucleotide sequence ID" value="NZ_CALFFA010000061.1"/>
</dbReference>
<feature type="transmembrane region" description="Helical" evidence="7">
    <location>
        <begin position="121"/>
        <end position="143"/>
    </location>
</feature>
<reference evidence="8 10" key="1">
    <citation type="submission" date="2018-02" db="EMBL/GenBank/DDBJ databases">
        <title>Reclassifiation of [Polyangium] brachysporum DSM 7029 as Guopingzhaonella breviflexa gen. nov., sp. nov., a member of the family Comamonadaceae.</title>
        <authorList>
            <person name="Tang B."/>
        </authorList>
    </citation>
    <scope>NUCLEOTIDE SEQUENCE [LARGE SCALE GENOMIC DNA]</scope>
    <source>
        <strain evidence="8 10">DSM 15344</strain>
    </source>
</reference>
<keyword evidence="4 7" id="KW-0812">Transmembrane</keyword>
<evidence type="ECO:0000313" key="9">
    <source>
        <dbReference type="EMBL" id="TCP02787.1"/>
    </source>
</evidence>
<feature type="transmembrane region" description="Helical" evidence="7">
    <location>
        <begin position="12"/>
        <end position="33"/>
    </location>
</feature>
<organism evidence="8 10">
    <name type="scientific">Caldimonas thermodepolymerans</name>
    <dbReference type="NCBI Taxonomy" id="215580"/>
    <lineage>
        <taxon>Bacteria</taxon>
        <taxon>Pseudomonadati</taxon>
        <taxon>Pseudomonadota</taxon>
        <taxon>Betaproteobacteria</taxon>
        <taxon>Burkholderiales</taxon>
        <taxon>Sphaerotilaceae</taxon>
        <taxon>Caldimonas</taxon>
    </lineage>
</organism>
<keyword evidence="5 7" id="KW-1133">Transmembrane helix</keyword>
<feature type="transmembrane region" description="Helical" evidence="7">
    <location>
        <begin position="190"/>
        <end position="210"/>
    </location>
</feature>
<accession>A0A2S5T594</accession>
<evidence type="ECO:0000256" key="7">
    <source>
        <dbReference type="SAM" id="Phobius"/>
    </source>
</evidence>
<dbReference type="NCBIfam" id="NF008201">
    <property type="entry name" value="PRK10958.1"/>
    <property type="match status" value="1"/>
</dbReference>
<feature type="transmembrane region" description="Helical" evidence="7">
    <location>
        <begin position="45"/>
        <end position="67"/>
    </location>
</feature>
<dbReference type="AlphaFoldDB" id="A0A2S5T594"/>
<name>A0A2S5T594_9BURK</name>
<keyword evidence="10" id="KW-1185">Reference proteome</keyword>
<evidence type="ECO:0000256" key="2">
    <source>
        <dbReference type="ARBA" id="ARBA00007928"/>
    </source>
</evidence>
<comment type="caution">
    <text evidence="8">The sequence shown here is derived from an EMBL/GenBank/DDBJ whole genome shotgun (WGS) entry which is preliminary data.</text>
</comment>
<dbReference type="GO" id="GO:0015820">
    <property type="term" value="P:L-leucine transport"/>
    <property type="evidence" value="ECO:0007669"/>
    <property type="project" value="TreeGrafter"/>
</dbReference>
<gene>
    <name evidence="8" type="ORF">C1702_08765</name>
    <name evidence="9" type="ORF">EV676_11541</name>
</gene>
<keyword evidence="6 7" id="KW-0472">Membrane</keyword>
<comment type="subcellular location">
    <subcellularLocation>
        <location evidence="1">Cell membrane</location>
        <topology evidence="1">Multi-pass membrane protein</topology>
    </subcellularLocation>
</comment>
<evidence type="ECO:0000256" key="1">
    <source>
        <dbReference type="ARBA" id="ARBA00004651"/>
    </source>
</evidence>
<protein>
    <submittedName>
        <fullName evidence="8 9">Leucine efflux protein</fullName>
    </submittedName>
</protein>
<proteinExistence type="inferred from homology"/>
<dbReference type="OrthoDB" id="9784202at2"/>
<feature type="transmembrane region" description="Helical" evidence="7">
    <location>
        <begin position="79"/>
        <end position="100"/>
    </location>
</feature>
<dbReference type="PANTHER" id="PTHR30086:SF15">
    <property type="entry name" value="LEUCINE EFFLUX PROTEIN"/>
    <property type="match status" value="1"/>
</dbReference>
<dbReference type="GO" id="GO:0015190">
    <property type="term" value="F:L-leucine transmembrane transporter activity"/>
    <property type="evidence" value="ECO:0007669"/>
    <property type="project" value="TreeGrafter"/>
</dbReference>
<keyword evidence="3" id="KW-1003">Cell membrane</keyword>
<evidence type="ECO:0000256" key="3">
    <source>
        <dbReference type="ARBA" id="ARBA00022475"/>
    </source>
</evidence>
<dbReference type="GO" id="GO:0005886">
    <property type="term" value="C:plasma membrane"/>
    <property type="evidence" value="ECO:0007669"/>
    <property type="project" value="UniProtKB-SubCell"/>
</dbReference>
<evidence type="ECO:0000313" key="8">
    <source>
        <dbReference type="EMBL" id="PPE70109.1"/>
    </source>
</evidence>
<dbReference type="PANTHER" id="PTHR30086">
    <property type="entry name" value="ARGININE EXPORTER PROTEIN ARGO"/>
    <property type="match status" value="1"/>
</dbReference>